<dbReference type="OrthoDB" id="9142262at2"/>
<dbReference type="Pfam" id="PF08980">
    <property type="entry name" value="DUF1883"/>
    <property type="match status" value="1"/>
</dbReference>
<evidence type="ECO:0000259" key="1">
    <source>
        <dbReference type="Pfam" id="PF08980"/>
    </source>
</evidence>
<protein>
    <submittedName>
        <fullName evidence="2">DUF1883 domain-containing protein</fullName>
    </submittedName>
</protein>
<dbReference type="Proteomes" id="UP000309128">
    <property type="component" value="Unassembled WGS sequence"/>
</dbReference>
<dbReference type="Gene3D" id="4.10.1210.10">
    <property type="entry name" value="Atu1913-like"/>
    <property type="match status" value="1"/>
</dbReference>
<keyword evidence="3" id="KW-1185">Reference proteome</keyword>
<dbReference type="SUPFAM" id="SSF141099">
    <property type="entry name" value="Atu1913-like"/>
    <property type="match status" value="1"/>
</dbReference>
<comment type="caution">
    <text evidence="2">The sequence shown here is derived from an EMBL/GenBank/DDBJ whole genome shotgun (WGS) entry which is preliminary data.</text>
</comment>
<dbReference type="InterPro" id="IPR015073">
    <property type="entry name" value="DUF1883"/>
</dbReference>
<evidence type="ECO:0000313" key="2">
    <source>
        <dbReference type="EMBL" id="TMR09217.1"/>
    </source>
</evidence>
<dbReference type="AlphaFoldDB" id="A0A5S4EZL3"/>
<dbReference type="InterPro" id="IPR036488">
    <property type="entry name" value="DUF1883-like_sf"/>
</dbReference>
<organism evidence="2 3">
    <name type="scientific">Nonomuraea turkmeniaca</name>
    <dbReference type="NCBI Taxonomy" id="103838"/>
    <lineage>
        <taxon>Bacteria</taxon>
        <taxon>Bacillati</taxon>
        <taxon>Actinomycetota</taxon>
        <taxon>Actinomycetes</taxon>
        <taxon>Streptosporangiales</taxon>
        <taxon>Streptosporangiaceae</taxon>
        <taxon>Nonomuraea</taxon>
    </lineage>
</organism>
<feature type="domain" description="DUF1883" evidence="1">
    <location>
        <begin position="1"/>
        <end position="76"/>
    </location>
</feature>
<reference evidence="2 3" key="1">
    <citation type="submission" date="2019-05" db="EMBL/GenBank/DDBJ databases">
        <title>Draft genome sequence of Nonomuraea turkmeniaca DSM 43926.</title>
        <authorList>
            <person name="Saricaoglu S."/>
            <person name="Isik K."/>
        </authorList>
    </citation>
    <scope>NUCLEOTIDE SEQUENCE [LARGE SCALE GENOMIC DNA]</scope>
    <source>
        <strain evidence="2 3">DSM 43926</strain>
    </source>
</reference>
<sequence>MRHLYWDLGETGAGACFEVDWRGSTARVCLMDGDEYQAYLDEEDYEYHGGFYDYSPITLEVPYDDYWYLIVDSYDRVKKVTVAQLFDD</sequence>
<dbReference type="EMBL" id="VCKY01000245">
    <property type="protein sequence ID" value="TMR09217.1"/>
    <property type="molecule type" value="Genomic_DNA"/>
</dbReference>
<gene>
    <name evidence="2" type="ORF">ETD86_44505</name>
</gene>
<proteinExistence type="predicted"/>
<accession>A0A5S4EZL3</accession>
<evidence type="ECO:0000313" key="3">
    <source>
        <dbReference type="Proteomes" id="UP000309128"/>
    </source>
</evidence>
<dbReference type="RefSeq" id="WP_138672663.1">
    <property type="nucleotide sequence ID" value="NZ_VCKY01000245.1"/>
</dbReference>
<name>A0A5S4EZL3_9ACTN</name>